<dbReference type="EMBL" id="JBHTIC010000019">
    <property type="protein sequence ID" value="MFD0762815.1"/>
    <property type="molecule type" value="Genomic_DNA"/>
</dbReference>
<evidence type="ECO:0000256" key="1">
    <source>
        <dbReference type="ARBA" id="ARBA00022553"/>
    </source>
</evidence>
<feature type="domain" description="Response regulatory" evidence="3">
    <location>
        <begin position="3"/>
        <end position="119"/>
    </location>
</feature>
<evidence type="ECO:0000313" key="4">
    <source>
        <dbReference type="EMBL" id="MFD0762815.1"/>
    </source>
</evidence>
<dbReference type="SMART" id="SM00448">
    <property type="entry name" value="REC"/>
    <property type="match status" value="1"/>
</dbReference>
<accession>A0ABW2Z7U6</accession>
<gene>
    <name evidence="4" type="ORF">ACFQZW_12050</name>
</gene>
<dbReference type="Pfam" id="PF00072">
    <property type="entry name" value="Response_reg"/>
    <property type="match status" value="1"/>
</dbReference>
<keyword evidence="1 2" id="KW-0597">Phosphoprotein</keyword>
<name>A0ABW2Z7U6_9FLAO</name>
<keyword evidence="5" id="KW-1185">Reference proteome</keyword>
<feature type="modified residue" description="4-aspartylphosphate" evidence="2">
    <location>
        <position position="52"/>
    </location>
</feature>
<dbReference type="PANTHER" id="PTHR44591">
    <property type="entry name" value="STRESS RESPONSE REGULATOR PROTEIN 1"/>
    <property type="match status" value="1"/>
</dbReference>
<dbReference type="PANTHER" id="PTHR44591:SF3">
    <property type="entry name" value="RESPONSE REGULATORY DOMAIN-CONTAINING PROTEIN"/>
    <property type="match status" value="1"/>
</dbReference>
<evidence type="ECO:0000256" key="2">
    <source>
        <dbReference type="PROSITE-ProRule" id="PRU00169"/>
    </source>
</evidence>
<dbReference type="RefSeq" id="WP_298265891.1">
    <property type="nucleotide sequence ID" value="NZ_JBHTIC010000019.1"/>
</dbReference>
<comment type="caution">
    <text evidence="4">The sequence shown here is derived from an EMBL/GenBank/DDBJ whole genome shotgun (WGS) entry which is preliminary data.</text>
</comment>
<dbReference type="InterPro" id="IPR011006">
    <property type="entry name" value="CheY-like_superfamily"/>
</dbReference>
<reference evidence="5" key="1">
    <citation type="journal article" date="2019" name="Int. J. Syst. Evol. Microbiol.">
        <title>The Global Catalogue of Microorganisms (GCM) 10K type strain sequencing project: providing services to taxonomists for standard genome sequencing and annotation.</title>
        <authorList>
            <consortium name="The Broad Institute Genomics Platform"/>
            <consortium name="The Broad Institute Genome Sequencing Center for Infectious Disease"/>
            <person name="Wu L."/>
            <person name="Ma J."/>
        </authorList>
    </citation>
    <scope>NUCLEOTIDE SEQUENCE [LARGE SCALE GENOMIC DNA]</scope>
    <source>
        <strain evidence="5">CCUG 60022</strain>
    </source>
</reference>
<dbReference type="Proteomes" id="UP001597032">
    <property type="component" value="Unassembled WGS sequence"/>
</dbReference>
<proteinExistence type="predicted"/>
<dbReference type="CDD" id="cd17574">
    <property type="entry name" value="REC_OmpR"/>
    <property type="match status" value="1"/>
</dbReference>
<dbReference type="Gene3D" id="3.40.50.2300">
    <property type="match status" value="1"/>
</dbReference>
<sequence length="122" mass="14008">MRKILIVDDEPNIVMSLEYIFKKENFEVFIARDGEEAIEIAETTIPDIILLDIMMPNVDGYQVLNYLKSNEKLKEIKVIFLSAKNKISDVELGLQLGADKYLSKPFSTKKLVKEVKTLLTKK</sequence>
<dbReference type="PROSITE" id="PS50110">
    <property type="entry name" value="RESPONSE_REGULATORY"/>
    <property type="match status" value="1"/>
</dbReference>
<protein>
    <submittedName>
        <fullName evidence="4">Response regulator transcription factor</fullName>
    </submittedName>
</protein>
<evidence type="ECO:0000313" key="5">
    <source>
        <dbReference type="Proteomes" id="UP001597032"/>
    </source>
</evidence>
<dbReference type="InterPro" id="IPR001789">
    <property type="entry name" value="Sig_transdc_resp-reg_receiver"/>
</dbReference>
<evidence type="ECO:0000259" key="3">
    <source>
        <dbReference type="PROSITE" id="PS50110"/>
    </source>
</evidence>
<organism evidence="4 5">
    <name type="scientific">Lutibacter aestuarii</name>
    <dbReference type="NCBI Taxonomy" id="861111"/>
    <lineage>
        <taxon>Bacteria</taxon>
        <taxon>Pseudomonadati</taxon>
        <taxon>Bacteroidota</taxon>
        <taxon>Flavobacteriia</taxon>
        <taxon>Flavobacteriales</taxon>
        <taxon>Flavobacteriaceae</taxon>
        <taxon>Lutibacter</taxon>
    </lineage>
</organism>
<dbReference type="SUPFAM" id="SSF52172">
    <property type="entry name" value="CheY-like"/>
    <property type="match status" value="1"/>
</dbReference>
<dbReference type="InterPro" id="IPR050595">
    <property type="entry name" value="Bact_response_regulator"/>
</dbReference>